<evidence type="ECO:0000256" key="7">
    <source>
        <dbReference type="SAM" id="Coils"/>
    </source>
</evidence>
<dbReference type="FunFam" id="1.10.10.10:FF:000322">
    <property type="entry name" value="Probable disease resistance protein At1g63360"/>
    <property type="match status" value="1"/>
</dbReference>
<dbReference type="PRINTS" id="PR00364">
    <property type="entry name" value="DISEASERSIST"/>
</dbReference>
<dbReference type="FunFam" id="3.40.50.300:FF:001091">
    <property type="entry name" value="Probable disease resistance protein At1g61300"/>
    <property type="match status" value="1"/>
</dbReference>
<evidence type="ECO:0000256" key="3">
    <source>
        <dbReference type="ARBA" id="ARBA00022737"/>
    </source>
</evidence>
<evidence type="ECO:0000256" key="5">
    <source>
        <dbReference type="ARBA" id="ARBA00022821"/>
    </source>
</evidence>
<evidence type="ECO:0000256" key="4">
    <source>
        <dbReference type="ARBA" id="ARBA00022741"/>
    </source>
</evidence>
<feature type="domain" description="Disease resistance protein winged helix" evidence="10">
    <location>
        <begin position="412"/>
        <end position="481"/>
    </location>
</feature>
<dbReference type="InterPro" id="IPR057135">
    <property type="entry name" value="At4g27190-like_LRR"/>
</dbReference>
<evidence type="ECO:0000313" key="12">
    <source>
        <dbReference type="Proteomes" id="UP000239757"/>
    </source>
</evidence>
<name>A0A2P5WCM4_GOSBA</name>
<dbReference type="InterPro" id="IPR027417">
    <property type="entry name" value="P-loop_NTPase"/>
</dbReference>
<dbReference type="GO" id="GO:0005524">
    <property type="term" value="F:ATP binding"/>
    <property type="evidence" value="ECO:0007669"/>
    <property type="project" value="UniProtKB-KW"/>
</dbReference>
<evidence type="ECO:0000256" key="2">
    <source>
        <dbReference type="ARBA" id="ARBA00022614"/>
    </source>
</evidence>
<organism evidence="11 12">
    <name type="scientific">Gossypium barbadense</name>
    <name type="common">Sea Island cotton</name>
    <name type="synonym">Hibiscus barbadensis</name>
    <dbReference type="NCBI Taxonomy" id="3634"/>
    <lineage>
        <taxon>Eukaryota</taxon>
        <taxon>Viridiplantae</taxon>
        <taxon>Streptophyta</taxon>
        <taxon>Embryophyta</taxon>
        <taxon>Tracheophyta</taxon>
        <taxon>Spermatophyta</taxon>
        <taxon>Magnoliopsida</taxon>
        <taxon>eudicotyledons</taxon>
        <taxon>Gunneridae</taxon>
        <taxon>Pentapetalae</taxon>
        <taxon>rosids</taxon>
        <taxon>malvids</taxon>
        <taxon>Malvales</taxon>
        <taxon>Malvaceae</taxon>
        <taxon>Malvoideae</taxon>
        <taxon>Gossypium</taxon>
    </lineage>
</organism>
<keyword evidence="4" id="KW-0547">Nucleotide-binding</keyword>
<dbReference type="EMBL" id="KZ668149">
    <property type="protein sequence ID" value="PPR88826.1"/>
    <property type="molecule type" value="Genomic_DNA"/>
</dbReference>
<keyword evidence="2" id="KW-0433">Leucine-rich repeat</keyword>
<dbReference type="PANTHER" id="PTHR33463">
    <property type="entry name" value="NB-ARC DOMAIN-CONTAINING PROTEIN-RELATED"/>
    <property type="match status" value="1"/>
</dbReference>
<dbReference type="InterPro" id="IPR050905">
    <property type="entry name" value="Plant_NBS-LRR"/>
</dbReference>
<dbReference type="AlphaFoldDB" id="A0A2P5WCM4"/>
<dbReference type="FunFam" id="1.10.8.430:FF:000003">
    <property type="entry name" value="Probable disease resistance protein At5g66910"/>
    <property type="match status" value="1"/>
</dbReference>
<keyword evidence="6" id="KW-0067">ATP-binding</keyword>
<dbReference type="Gene3D" id="1.10.10.10">
    <property type="entry name" value="Winged helix-like DNA-binding domain superfamily/Winged helix DNA-binding domain"/>
    <property type="match status" value="1"/>
</dbReference>
<evidence type="ECO:0000259" key="8">
    <source>
        <dbReference type="Pfam" id="PF00931"/>
    </source>
</evidence>
<reference evidence="11 12" key="1">
    <citation type="submission" date="2015-01" db="EMBL/GenBank/DDBJ databases">
        <title>Genome of allotetraploid Gossypium barbadense reveals genomic plasticity and fiber elongation in cotton evolution.</title>
        <authorList>
            <person name="Chen X."/>
            <person name="Liu X."/>
            <person name="Zhao B."/>
            <person name="Zheng H."/>
            <person name="Hu Y."/>
            <person name="Lu G."/>
            <person name="Yang C."/>
            <person name="Chen J."/>
            <person name="Shan C."/>
            <person name="Zhang L."/>
            <person name="Zhou Y."/>
            <person name="Wang L."/>
            <person name="Guo W."/>
            <person name="Bai Y."/>
            <person name="Ruan J."/>
            <person name="Shangguan X."/>
            <person name="Mao Y."/>
            <person name="Jiang J."/>
            <person name="Zhu Y."/>
            <person name="Lei J."/>
            <person name="Kang H."/>
            <person name="Chen S."/>
            <person name="He X."/>
            <person name="Wang R."/>
            <person name="Wang Y."/>
            <person name="Chen J."/>
            <person name="Wang L."/>
            <person name="Yu S."/>
            <person name="Wang B."/>
            <person name="Wei J."/>
            <person name="Song S."/>
            <person name="Lu X."/>
            <person name="Gao Z."/>
            <person name="Gu W."/>
            <person name="Deng X."/>
            <person name="Ma D."/>
            <person name="Wang S."/>
            <person name="Liang W."/>
            <person name="Fang L."/>
            <person name="Cai C."/>
            <person name="Zhu X."/>
            <person name="Zhou B."/>
            <person name="Zhang Y."/>
            <person name="Chen Z."/>
            <person name="Xu S."/>
            <person name="Zhu R."/>
            <person name="Wang S."/>
            <person name="Zhang T."/>
            <person name="Zhao G."/>
        </authorList>
    </citation>
    <scope>NUCLEOTIDE SEQUENCE [LARGE SCALE GENOMIC DNA]</scope>
    <source>
        <strain evidence="12">cv. Xinhai21</strain>
        <tissue evidence="11">Leaf</tissue>
    </source>
</reference>
<dbReference type="Gene3D" id="3.80.10.10">
    <property type="entry name" value="Ribonuclease Inhibitor"/>
    <property type="match status" value="1"/>
</dbReference>
<dbReference type="InterPro" id="IPR032675">
    <property type="entry name" value="LRR_dom_sf"/>
</dbReference>
<sequence length="753" mass="85242">MGNCCSVQIDLENFIIRGLDSIAGHANYICKLKQTLPTLSAALQDLRAQRNDVQRQVAVAEQRLLKRLERVQLWLSKAETMIIEAERVIEDGPKQINNLYLGGCASKSCLSSYKFGKKVAKMLQEINDHMSKGAFEKVAENQPATSVVVRPEEQPIALESTIQKVWSCIVVKDVGVIGLYGLGGVGKTTLLTQINKKFSTTPNGFDVVILALVSKDYDVGKIQDRISGNLGFSDDSWKNKTVDQKATDIYGVLRNKRFVVLLDDLWKRVDLNQVGIPKPSQENGSKLIFTTRSLEVCGEMGAQKKIKVECLESEKAWALFQDKVGDETLNSHSNIPNLAKQVVERCGGLPLALITISRAMACKTTPGEWKYAIEMLKRSALPKMEEEVFSLLKFSYENLPITMKSCLLYCCMYPEDYCIPRKRLIEYWFCEGLLNEFDRISEAQMQGDYIISSLLSASLLERDGEIGGEDCVKMHDVIRDMTLWIACELEANAKRMSVMKNKIEFLRGTPNCPNLKTLFLRENKLEVISDGFFHFIPHLTVLNLSENRTIRALPKGISQLISLECLDLSYTENMEHLEELCFQYCESIEQMKMEKLSTSVSYNPCFHTLSRVSILNCNKLTDVTWLILAPNLRSLSIYGCAKMEEILSEEKLGEVTDDVGIPNPKPFMKLETLDLGNLPELKSIYWDTLPFPCLKTIRLWWGCPKLEKLPLNSHTTGNQVTILGRKDWWATIEWENEATAGYAFLPSFRTVFK</sequence>
<dbReference type="SUPFAM" id="SSF52540">
    <property type="entry name" value="P-loop containing nucleoside triphosphate hydrolases"/>
    <property type="match status" value="1"/>
</dbReference>
<evidence type="ECO:0000313" key="11">
    <source>
        <dbReference type="EMBL" id="PPR88826.1"/>
    </source>
</evidence>
<dbReference type="Pfam" id="PF23247">
    <property type="entry name" value="LRR_RPS2"/>
    <property type="match status" value="1"/>
</dbReference>
<evidence type="ECO:0000256" key="6">
    <source>
        <dbReference type="ARBA" id="ARBA00022840"/>
    </source>
</evidence>
<dbReference type="InterPro" id="IPR036388">
    <property type="entry name" value="WH-like_DNA-bd_sf"/>
</dbReference>
<dbReference type="Gene3D" id="3.40.50.300">
    <property type="entry name" value="P-loop containing nucleotide triphosphate hydrolases"/>
    <property type="match status" value="1"/>
</dbReference>
<dbReference type="Pfam" id="PF23559">
    <property type="entry name" value="WHD_DRP"/>
    <property type="match status" value="1"/>
</dbReference>
<proteinExistence type="inferred from homology"/>
<keyword evidence="3" id="KW-0677">Repeat</keyword>
<keyword evidence="5" id="KW-0611">Plant defense</keyword>
<dbReference type="InterPro" id="IPR042197">
    <property type="entry name" value="Apaf_helical"/>
</dbReference>
<dbReference type="SUPFAM" id="SSF52058">
    <property type="entry name" value="L domain-like"/>
    <property type="match status" value="1"/>
</dbReference>
<dbReference type="GO" id="GO:0006952">
    <property type="term" value="P:defense response"/>
    <property type="evidence" value="ECO:0007669"/>
    <property type="project" value="UniProtKB-KW"/>
</dbReference>
<feature type="domain" description="Disease resistance protein At4g27190-like leucine-rich repeats" evidence="9">
    <location>
        <begin position="598"/>
        <end position="699"/>
    </location>
</feature>
<dbReference type="InterPro" id="IPR002182">
    <property type="entry name" value="NB-ARC"/>
</dbReference>
<dbReference type="Proteomes" id="UP000239757">
    <property type="component" value="Unassembled WGS sequence"/>
</dbReference>
<comment type="similarity">
    <text evidence="1">Belongs to the disease resistance NB-LRR family.</text>
</comment>
<evidence type="ECO:0000256" key="1">
    <source>
        <dbReference type="ARBA" id="ARBA00008894"/>
    </source>
</evidence>
<dbReference type="Pfam" id="PF13855">
    <property type="entry name" value="LRR_8"/>
    <property type="match status" value="1"/>
</dbReference>
<feature type="domain" description="NB-ARC" evidence="8">
    <location>
        <begin position="159"/>
        <end position="329"/>
    </location>
</feature>
<dbReference type="InterPro" id="IPR058922">
    <property type="entry name" value="WHD_DRP"/>
</dbReference>
<accession>A0A2P5WCM4</accession>
<evidence type="ECO:0000259" key="10">
    <source>
        <dbReference type="Pfam" id="PF23559"/>
    </source>
</evidence>
<dbReference type="InterPro" id="IPR001611">
    <property type="entry name" value="Leu-rich_rpt"/>
</dbReference>
<dbReference type="PANTHER" id="PTHR33463:SF220">
    <property type="entry name" value="NB-ARC DOMAIN-CONTAINING PROTEIN"/>
    <property type="match status" value="1"/>
</dbReference>
<protein>
    <submittedName>
        <fullName evidence="11">Uncharacterized protein</fullName>
    </submittedName>
</protein>
<feature type="coiled-coil region" evidence="7">
    <location>
        <begin position="36"/>
        <end position="63"/>
    </location>
</feature>
<dbReference type="Gene3D" id="1.10.8.430">
    <property type="entry name" value="Helical domain of apoptotic protease-activating factors"/>
    <property type="match status" value="1"/>
</dbReference>
<keyword evidence="7" id="KW-0175">Coiled coil</keyword>
<dbReference type="GO" id="GO:0043531">
    <property type="term" value="F:ADP binding"/>
    <property type="evidence" value="ECO:0007669"/>
    <property type="project" value="InterPro"/>
</dbReference>
<evidence type="ECO:0000259" key="9">
    <source>
        <dbReference type="Pfam" id="PF23247"/>
    </source>
</evidence>
<dbReference type="OrthoDB" id="664960at2759"/>
<gene>
    <name evidence="11" type="ORF">GOBAR_AA31860</name>
</gene>
<dbReference type="Pfam" id="PF00931">
    <property type="entry name" value="NB-ARC"/>
    <property type="match status" value="1"/>
</dbReference>